<evidence type="ECO:0008006" key="4">
    <source>
        <dbReference type="Google" id="ProtNLM"/>
    </source>
</evidence>
<dbReference type="Gene3D" id="3.40.50.1580">
    <property type="entry name" value="Nucleoside phosphorylase domain"/>
    <property type="match status" value="1"/>
</dbReference>
<evidence type="ECO:0000313" key="2">
    <source>
        <dbReference type="EMBL" id="KAH6609035.1"/>
    </source>
</evidence>
<keyword evidence="1" id="KW-0732">Signal</keyword>
<gene>
    <name evidence="2" type="ORF">Trco_002381</name>
</gene>
<dbReference type="GO" id="GO:0003824">
    <property type="term" value="F:catalytic activity"/>
    <property type="evidence" value="ECO:0007669"/>
    <property type="project" value="InterPro"/>
</dbReference>
<comment type="caution">
    <text evidence="2">The sequence shown here is derived from an EMBL/GenBank/DDBJ whole genome shotgun (WGS) entry which is preliminary data.</text>
</comment>
<dbReference type="GO" id="GO:0005783">
    <property type="term" value="C:endoplasmic reticulum"/>
    <property type="evidence" value="ECO:0007669"/>
    <property type="project" value="TreeGrafter"/>
</dbReference>
<dbReference type="OrthoDB" id="2331083at2759"/>
<feature type="signal peptide" evidence="1">
    <location>
        <begin position="1"/>
        <end position="22"/>
    </location>
</feature>
<dbReference type="PANTHER" id="PTHR38643">
    <property type="entry name" value="PURINE NUCLEOSIDE PERMEASE C285.05-RELATED"/>
    <property type="match status" value="1"/>
</dbReference>
<sequence length="419" mass="45533">MLLTSIVAILSTMMVHMPIVRAQPPPPGIISPRIMIISMFEPEARIWHDNFPQSGLGNLTSQAVAAPGLSMLFPRIFCTQAGTVCQMTVGEGEINSAASMMALVLSGSFNLSRTYFLLAGIAGVNPRHATIGSVALARYAVQVALQYEIDPRSLPEGWPTGYIPYGRAHPLEYPCITYGTEVFELNANLRDAAYRFAQRARLRDDDEPRRYRVLYAGMGTSYRMAVRPPSVVRCDSATSDVYYSGGRLAQAFENTTSLWTNGTGVYCMSAQEDNAALEVLVRAAIEGLVDFGRIIAMRTGSNFDRPPPSRSDWEHLTRTDQNGFHIAVSNIYNAGIEIVGGILANWDCTFERGIPPTNYIGDIFGSLGGHPDFGFGSITGGRKLMAGSTGLGKNHTGGALAAVEMARRRKFGVKGVMKM</sequence>
<dbReference type="Proteomes" id="UP000827724">
    <property type="component" value="Unassembled WGS sequence"/>
</dbReference>
<dbReference type="InterPro" id="IPR035994">
    <property type="entry name" value="Nucleoside_phosphorylase_sf"/>
</dbReference>
<dbReference type="GO" id="GO:0009116">
    <property type="term" value="P:nucleoside metabolic process"/>
    <property type="evidence" value="ECO:0007669"/>
    <property type="project" value="InterPro"/>
</dbReference>
<name>A0A9P8QMJ3_9HYPO</name>
<reference evidence="2" key="1">
    <citation type="submission" date="2021-08" db="EMBL/GenBank/DDBJ databases">
        <title>Chromosome-Level Trichoderma cornu-damae using Hi-C Data.</title>
        <authorList>
            <person name="Kim C.S."/>
        </authorList>
    </citation>
    <scope>NUCLEOTIDE SEQUENCE</scope>
    <source>
        <strain evidence="2">KA19-0412C</strain>
    </source>
</reference>
<dbReference type="AlphaFoldDB" id="A0A9P8QMJ3"/>
<dbReference type="GO" id="GO:0055085">
    <property type="term" value="P:transmembrane transport"/>
    <property type="evidence" value="ECO:0007669"/>
    <property type="project" value="InterPro"/>
</dbReference>
<proteinExistence type="predicted"/>
<keyword evidence="3" id="KW-1185">Reference proteome</keyword>
<dbReference type="Pfam" id="PF06516">
    <property type="entry name" value="NUP"/>
    <property type="match status" value="1"/>
</dbReference>
<feature type="chain" id="PRO_5040139310" description="Purine nucleoside permease" evidence="1">
    <location>
        <begin position="23"/>
        <end position="419"/>
    </location>
</feature>
<dbReference type="PANTHER" id="PTHR38643:SF1">
    <property type="entry name" value="PURINE NUCLEOSIDE PERMEASE C285.05-RELATED"/>
    <property type="match status" value="1"/>
</dbReference>
<organism evidence="2 3">
    <name type="scientific">Trichoderma cornu-damae</name>
    <dbReference type="NCBI Taxonomy" id="654480"/>
    <lineage>
        <taxon>Eukaryota</taxon>
        <taxon>Fungi</taxon>
        <taxon>Dikarya</taxon>
        <taxon>Ascomycota</taxon>
        <taxon>Pezizomycotina</taxon>
        <taxon>Sordariomycetes</taxon>
        <taxon>Hypocreomycetidae</taxon>
        <taxon>Hypocreales</taxon>
        <taxon>Hypocreaceae</taxon>
        <taxon>Trichoderma</taxon>
    </lineage>
</organism>
<accession>A0A9P8QMJ3</accession>
<dbReference type="InterPro" id="IPR009486">
    <property type="entry name" value="Pur_nuclsid_perm"/>
</dbReference>
<evidence type="ECO:0000256" key="1">
    <source>
        <dbReference type="SAM" id="SignalP"/>
    </source>
</evidence>
<protein>
    <recommendedName>
        <fullName evidence="4">Purine nucleoside permease</fullName>
    </recommendedName>
</protein>
<evidence type="ECO:0000313" key="3">
    <source>
        <dbReference type="Proteomes" id="UP000827724"/>
    </source>
</evidence>
<dbReference type="EMBL" id="JAIWOZ010000002">
    <property type="protein sequence ID" value="KAH6609035.1"/>
    <property type="molecule type" value="Genomic_DNA"/>
</dbReference>